<dbReference type="Pfam" id="PF03878">
    <property type="entry name" value="YIF1"/>
    <property type="match status" value="1"/>
</dbReference>
<keyword evidence="11" id="KW-1185">Reference proteome</keyword>
<feature type="transmembrane region" description="Helical" evidence="9">
    <location>
        <begin position="145"/>
        <end position="167"/>
    </location>
</feature>
<comment type="similarity">
    <text evidence="1 9">Belongs to the YIF1 family.</text>
</comment>
<evidence type="ECO:0000313" key="11">
    <source>
        <dbReference type="Proteomes" id="UP000530660"/>
    </source>
</evidence>
<evidence type="ECO:0000256" key="5">
    <source>
        <dbReference type="ARBA" id="ARBA00022927"/>
    </source>
</evidence>
<dbReference type="PANTHER" id="PTHR14083:SF0">
    <property type="entry name" value="YIP1D-INTERACTING FACTOR 1, ISOFORM C"/>
    <property type="match status" value="1"/>
</dbReference>
<keyword evidence="7 9" id="KW-0333">Golgi apparatus</keyword>
<feature type="transmembrane region" description="Helical" evidence="9">
    <location>
        <begin position="173"/>
        <end position="192"/>
    </location>
</feature>
<evidence type="ECO:0000256" key="4">
    <source>
        <dbReference type="ARBA" id="ARBA00022824"/>
    </source>
</evidence>
<comment type="function">
    <text evidence="9">Has a role in transport between endoplasmic reticulum and Golgi.</text>
</comment>
<keyword evidence="3 9" id="KW-0812">Transmembrane</keyword>
<dbReference type="Proteomes" id="UP000530660">
    <property type="component" value="Unassembled WGS sequence"/>
</dbReference>
<proteinExistence type="inferred from homology"/>
<comment type="subcellular location">
    <subcellularLocation>
        <location evidence="9">Endoplasmic reticulum membrane</location>
        <topology evidence="9">Multi-pass membrane protein</topology>
    </subcellularLocation>
    <subcellularLocation>
        <location evidence="9">Golgi apparatus membrane</location>
        <topology evidence="9">Multi-pass membrane protein</topology>
    </subcellularLocation>
</comment>
<evidence type="ECO:0000256" key="2">
    <source>
        <dbReference type="ARBA" id="ARBA00022448"/>
    </source>
</evidence>
<evidence type="ECO:0000256" key="7">
    <source>
        <dbReference type="ARBA" id="ARBA00023034"/>
    </source>
</evidence>
<accession>A0A7J7II52</accession>
<evidence type="ECO:0000256" key="6">
    <source>
        <dbReference type="ARBA" id="ARBA00022989"/>
    </source>
</evidence>
<dbReference type="AlphaFoldDB" id="A0A7J7II52"/>
<feature type="transmembrane region" description="Helical" evidence="9">
    <location>
        <begin position="228"/>
        <end position="250"/>
    </location>
</feature>
<comment type="caution">
    <text evidence="10">The sequence shown here is derived from an EMBL/GenBank/DDBJ whole genome shotgun (WGS) entry which is preliminary data.</text>
</comment>
<dbReference type="GO" id="GO:0000139">
    <property type="term" value="C:Golgi membrane"/>
    <property type="evidence" value="ECO:0007669"/>
    <property type="project" value="UniProtKB-SubCell"/>
</dbReference>
<keyword evidence="5 9" id="KW-0653">Protein transport</keyword>
<protein>
    <recommendedName>
        <fullName evidence="9">Protein YIF1</fullName>
    </recommendedName>
</protein>
<keyword evidence="2 9" id="KW-0813">Transport</keyword>
<evidence type="ECO:0000256" key="3">
    <source>
        <dbReference type="ARBA" id="ARBA00022692"/>
    </source>
</evidence>
<reference evidence="10 11" key="1">
    <citation type="journal article" date="2020" name="J. Phycol.">
        <title>Comparative genome analysis reveals Cyanidiococcus gen. nov., a new extremophilic red algal genus sister to Cyanidioschyzon (Cyanidioschyzonaceae, Rhodophyta).</title>
        <authorList>
            <person name="Liu S.-L."/>
            <person name="Chiang Y.-R."/>
            <person name="Yoon H.S."/>
            <person name="Fu H.-Y."/>
        </authorList>
    </citation>
    <scope>NUCLEOTIDE SEQUENCE [LARGE SCALE GENOMIC DNA]</scope>
    <source>
        <strain evidence="10 11">THAL066</strain>
    </source>
</reference>
<evidence type="ECO:0000256" key="1">
    <source>
        <dbReference type="ARBA" id="ARBA00009727"/>
    </source>
</evidence>
<dbReference type="GO" id="GO:0005793">
    <property type="term" value="C:endoplasmic reticulum-Golgi intermediate compartment"/>
    <property type="evidence" value="ECO:0007669"/>
    <property type="project" value="UniProtKB-UniRule"/>
</dbReference>
<dbReference type="GO" id="GO:0015031">
    <property type="term" value="P:protein transport"/>
    <property type="evidence" value="ECO:0007669"/>
    <property type="project" value="UniProtKB-KW"/>
</dbReference>
<dbReference type="EMBL" id="VWRR01000010">
    <property type="protein sequence ID" value="KAF6002410.1"/>
    <property type="molecule type" value="Genomic_DNA"/>
</dbReference>
<evidence type="ECO:0000256" key="8">
    <source>
        <dbReference type="ARBA" id="ARBA00023136"/>
    </source>
</evidence>
<dbReference type="GO" id="GO:0030134">
    <property type="term" value="C:COPII-coated ER to Golgi transport vesicle"/>
    <property type="evidence" value="ECO:0007669"/>
    <property type="project" value="TreeGrafter"/>
</dbReference>
<keyword evidence="6 9" id="KW-1133">Transmembrane helix</keyword>
<organism evidence="10 11">
    <name type="scientific">Cyanidiococcus yangmingshanensis</name>
    <dbReference type="NCBI Taxonomy" id="2690220"/>
    <lineage>
        <taxon>Eukaryota</taxon>
        <taxon>Rhodophyta</taxon>
        <taxon>Bangiophyceae</taxon>
        <taxon>Cyanidiales</taxon>
        <taxon>Cyanidiaceae</taxon>
        <taxon>Cyanidiococcus</taxon>
    </lineage>
</organism>
<feature type="transmembrane region" description="Helical" evidence="9">
    <location>
        <begin position="80"/>
        <end position="100"/>
    </location>
</feature>
<dbReference type="PANTHER" id="PTHR14083">
    <property type="entry name" value="YIP1 INTERACTING FACTOR HOMOLOG YIF1 PROTEIN"/>
    <property type="match status" value="1"/>
</dbReference>
<keyword evidence="4 9" id="KW-0256">Endoplasmic reticulum</keyword>
<name>A0A7J7II52_9RHOD</name>
<gene>
    <name evidence="10" type="primary">YIF1B</name>
    <name evidence="10" type="ORF">F1559_001752</name>
</gene>
<sequence>MTSSVHSLTFCGIPKAYFQVDVSYVLRKLWILFFPFRHRSWSRKRKLLDPFANPIDADSVNQAAGQRLLPPSEDLNAPDLYIPVMSFVTYVLLIGLLRGTEGKFTPQVMGEWASMGLITVVLEVLLIRVSLFLAQSPRVVWVDLVAYSGYKFVGLAFSTTCALLASFLPSGRIYVSLAVLLYVSLMMGLFLLRSFRRLLRSDTQSGDVSMPSSFDTHLWDAQHARRNYVLLFIALLQIPIYLLLGVRTWARLGPSN</sequence>
<dbReference type="GO" id="GO:0006888">
    <property type="term" value="P:endoplasmic reticulum to Golgi vesicle-mediated transport"/>
    <property type="evidence" value="ECO:0007669"/>
    <property type="project" value="UniProtKB-UniRule"/>
</dbReference>
<dbReference type="GO" id="GO:0005789">
    <property type="term" value="C:endoplasmic reticulum membrane"/>
    <property type="evidence" value="ECO:0007669"/>
    <property type="project" value="UniProtKB-SubCell"/>
</dbReference>
<evidence type="ECO:0000313" key="10">
    <source>
        <dbReference type="EMBL" id="KAF6002410.1"/>
    </source>
</evidence>
<dbReference type="InterPro" id="IPR005578">
    <property type="entry name" value="Yif1_fam"/>
</dbReference>
<evidence type="ECO:0000256" key="9">
    <source>
        <dbReference type="RuleBase" id="RU368073"/>
    </source>
</evidence>
<keyword evidence="8 9" id="KW-0472">Membrane</keyword>
<dbReference type="OrthoDB" id="337750at2759"/>
<feature type="transmembrane region" description="Helical" evidence="9">
    <location>
        <begin position="112"/>
        <end position="133"/>
    </location>
</feature>